<name>A0ABW1DNL1_9DEIO</name>
<feature type="transmembrane region" description="Helical" evidence="1">
    <location>
        <begin position="27"/>
        <end position="45"/>
    </location>
</feature>
<sequence length="55" mass="6030">MLNLLLAYRGRPSDDLERRSDRPGFDAAGTLLLALTLAAYALAMTTGRDHFAPRP</sequence>
<keyword evidence="1" id="KW-0812">Transmembrane</keyword>
<evidence type="ECO:0000256" key="1">
    <source>
        <dbReference type="SAM" id="Phobius"/>
    </source>
</evidence>
<protein>
    <submittedName>
        <fullName evidence="2">Uncharacterized protein</fullName>
    </submittedName>
</protein>
<keyword evidence="3" id="KW-1185">Reference proteome</keyword>
<evidence type="ECO:0000313" key="3">
    <source>
        <dbReference type="Proteomes" id="UP001595979"/>
    </source>
</evidence>
<organism evidence="2 3">
    <name type="scientific">Deinococcus petrolearius</name>
    <dbReference type="NCBI Taxonomy" id="1751295"/>
    <lineage>
        <taxon>Bacteria</taxon>
        <taxon>Thermotogati</taxon>
        <taxon>Deinococcota</taxon>
        <taxon>Deinococci</taxon>
        <taxon>Deinococcales</taxon>
        <taxon>Deinococcaceae</taxon>
        <taxon>Deinococcus</taxon>
    </lineage>
</organism>
<evidence type="ECO:0000313" key="2">
    <source>
        <dbReference type="EMBL" id="MFC5850250.1"/>
    </source>
</evidence>
<reference evidence="3" key="1">
    <citation type="journal article" date="2019" name="Int. J. Syst. Evol. Microbiol.">
        <title>The Global Catalogue of Microorganisms (GCM) 10K type strain sequencing project: providing services to taxonomists for standard genome sequencing and annotation.</title>
        <authorList>
            <consortium name="The Broad Institute Genomics Platform"/>
            <consortium name="The Broad Institute Genome Sequencing Center for Infectious Disease"/>
            <person name="Wu L."/>
            <person name="Ma J."/>
        </authorList>
    </citation>
    <scope>NUCLEOTIDE SEQUENCE [LARGE SCALE GENOMIC DNA]</scope>
    <source>
        <strain evidence="3">CGMCC 1.15053</strain>
    </source>
</reference>
<dbReference type="EMBL" id="JBHSOH010000044">
    <property type="protein sequence ID" value="MFC5850250.1"/>
    <property type="molecule type" value="Genomic_DNA"/>
</dbReference>
<keyword evidence="1" id="KW-1133">Transmembrane helix</keyword>
<dbReference type="RefSeq" id="WP_380052241.1">
    <property type="nucleotide sequence ID" value="NZ_JBHSOH010000044.1"/>
</dbReference>
<proteinExistence type="predicted"/>
<accession>A0ABW1DNL1</accession>
<keyword evidence="1" id="KW-0472">Membrane</keyword>
<dbReference type="Proteomes" id="UP001595979">
    <property type="component" value="Unassembled WGS sequence"/>
</dbReference>
<gene>
    <name evidence="2" type="ORF">ACFPQ6_18320</name>
</gene>
<comment type="caution">
    <text evidence="2">The sequence shown here is derived from an EMBL/GenBank/DDBJ whole genome shotgun (WGS) entry which is preliminary data.</text>
</comment>